<dbReference type="Pfam" id="PF10988">
    <property type="entry name" value="DUF2807"/>
    <property type="match status" value="1"/>
</dbReference>
<keyword evidence="4" id="KW-1185">Reference proteome</keyword>
<dbReference type="EMBL" id="JAYKLX010000002">
    <property type="protein sequence ID" value="MEB3344522.1"/>
    <property type="molecule type" value="Genomic_DNA"/>
</dbReference>
<protein>
    <submittedName>
        <fullName evidence="3">DUF2807 domain-containing protein</fullName>
    </submittedName>
</protein>
<evidence type="ECO:0000256" key="1">
    <source>
        <dbReference type="SAM" id="Phobius"/>
    </source>
</evidence>
<gene>
    <name evidence="3" type="ORF">U6A24_03565</name>
</gene>
<keyword evidence="1" id="KW-0472">Membrane</keyword>
<dbReference type="RefSeq" id="WP_324178566.1">
    <property type="nucleotide sequence ID" value="NZ_BAABAW010000003.1"/>
</dbReference>
<keyword evidence="1" id="KW-0812">Transmembrane</keyword>
<dbReference type="InterPro" id="IPR021255">
    <property type="entry name" value="DUF2807"/>
</dbReference>
<feature type="transmembrane region" description="Helical" evidence="1">
    <location>
        <begin position="6"/>
        <end position="26"/>
    </location>
</feature>
<evidence type="ECO:0000313" key="4">
    <source>
        <dbReference type="Proteomes" id="UP001327027"/>
    </source>
</evidence>
<comment type="caution">
    <text evidence="3">The sequence shown here is derived from an EMBL/GenBank/DDBJ whole genome shotgun (WGS) entry which is preliminary data.</text>
</comment>
<keyword evidence="1" id="KW-1133">Transmembrane helix</keyword>
<dbReference type="Proteomes" id="UP001327027">
    <property type="component" value="Unassembled WGS sequence"/>
</dbReference>
<evidence type="ECO:0000313" key="3">
    <source>
        <dbReference type="EMBL" id="MEB3344522.1"/>
    </source>
</evidence>
<reference evidence="3 4" key="1">
    <citation type="journal article" date="2013" name="Int. J. Syst. Evol. Microbiol.">
        <title>Aquimarina gracilis sp. nov., isolated from the gut microflora of a mussel, Mytilus coruscus, and emended description of Aquimarina spongiae.</title>
        <authorList>
            <person name="Park S.C."/>
            <person name="Choe H.N."/>
            <person name="Baik K.S."/>
            <person name="Seong C.N."/>
        </authorList>
    </citation>
    <scope>NUCLEOTIDE SEQUENCE [LARGE SCALE GENOMIC DNA]</scope>
    <source>
        <strain evidence="3 4">PSC32</strain>
    </source>
</reference>
<dbReference type="Gene3D" id="2.160.20.120">
    <property type="match status" value="1"/>
</dbReference>
<accession>A0ABU5ZSH0</accession>
<organism evidence="3 4">
    <name type="scientific">Aquimarina gracilis</name>
    <dbReference type="NCBI Taxonomy" id="874422"/>
    <lineage>
        <taxon>Bacteria</taxon>
        <taxon>Pseudomonadati</taxon>
        <taxon>Bacteroidota</taxon>
        <taxon>Flavobacteriia</taxon>
        <taxon>Flavobacteriales</taxon>
        <taxon>Flavobacteriaceae</taxon>
        <taxon>Aquimarina</taxon>
    </lineage>
</organism>
<proteinExistence type="predicted"/>
<feature type="domain" description="Putative auto-transporter adhesin head GIN" evidence="2">
    <location>
        <begin position="52"/>
        <end position="179"/>
    </location>
</feature>
<evidence type="ECO:0000259" key="2">
    <source>
        <dbReference type="Pfam" id="PF10988"/>
    </source>
</evidence>
<name>A0ABU5ZSH0_9FLAO</name>
<sequence>MKKSNLVIIIALMLVSFFFLAFQAIMHDYMDKVDRRIVASKFVEDVRVMPTFNRIRISQDAFIFFEQDSVAKIKVDAPESLIPYVKTEVHGDTLIIDNTKEVRKRDSIKIFVSNPKLVEIIMSSGTIFETIGQVSGKDLNLQFSNESKGDLELSYQSVVCNAISGSKIKIKGNSDNIDFSN</sequence>